<keyword evidence="1" id="KW-0812">Transmembrane</keyword>
<dbReference type="EMBL" id="CAJJDN010000078">
    <property type="protein sequence ID" value="CAD8102810.1"/>
    <property type="molecule type" value="Genomic_DNA"/>
</dbReference>
<accession>A0A8S1PHL5</accession>
<keyword evidence="1" id="KW-1133">Transmembrane helix</keyword>
<name>A0A8S1PHL5_9CILI</name>
<organism evidence="2 3">
    <name type="scientific">Paramecium sonneborni</name>
    <dbReference type="NCBI Taxonomy" id="65129"/>
    <lineage>
        <taxon>Eukaryota</taxon>
        <taxon>Sar</taxon>
        <taxon>Alveolata</taxon>
        <taxon>Ciliophora</taxon>
        <taxon>Intramacronucleata</taxon>
        <taxon>Oligohymenophorea</taxon>
        <taxon>Peniculida</taxon>
        <taxon>Parameciidae</taxon>
        <taxon>Paramecium</taxon>
    </lineage>
</organism>
<keyword evidence="1" id="KW-0472">Membrane</keyword>
<evidence type="ECO:0000256" key="1">
    <source>
        <dbReference type="SAM" id="Phobius"/>
    </source>
</evidence>
<keyword evidence="3" id="KW-1185">Reference proteome</keyword>
<feature type="transmembrane region" description="Helical" evidence="1">
    <location>
        <begin position="217"/>
        <end position="237"/>
    </location>
</feature>
<evidence type="ECO:0000313" key="3">
    <source>
        <dbReference type="Proteomes" id="UP000692954"/>
    </source>
</evidence>
<dbReference type="AlphaFoldDB" id="A0A8S1PHL5"/>
<reference evidence="2" key="1">
    <citation type="submission" date="2021-01" db="EMBL/GenBank/DDBJ databases">
        <authorList>
            <consortium name="Genoscope - CEA"/>
            <person name="William W."/>
        </authorList>
    </citation>
    <scope>NUCLEOTIDE SEQUENCE</scope>
</reference>
<dbReference type="OrthoDB" id="310442at2759"/>
<feature type="transmembrane region" description="Helical" evidence="1">
    <location>
        <begin position="191"/>
        <end position="211"/>
    </location>
</feature>
<proteinExistence type="predicted"/>
<gene>
    <name evidence="2" type="ORF">PSON_ATCC_30995.1.T0780211</name>
</gene>
<dbReference type="Proteomes" id="UP000692954">
    <property type="component" value="Unassembled WGS sequence"/>
</dbReference>
<feature type="transmembrane region" description="Helical" evidence="1">
    <location>
        <begin position="163"/>
        <end position="184"/>
    </location>
</feature>
<sequence length="256" mass="29860">MLYLLYFRKSQNEIIGQKQNKVVPAAEQSHIQLQNSQSIEQGLKKNFRDQINLHGIQSVQTFNQSDLKSQLQSGKTSSNVFSSKYQILKVNPNIQKIDISQRKKKLQSTPTMQEVPDTVRVQDANLLTIAETDEKRTEFLHSRTIFKLINRLLVLQGFQGCMLFSNFHFALASLFSLIAIWIIRFIQTTNFYFDILQLILFISFDITSLFFFNPNEIWTYTYLFLLGIEIILELIILNTQKKKNFENLQIIAQDHA</sequence>
<evidence type="ECO:0000313" key="2">
    <source>
        <dbReference type="EMBL" id="CAD8102810.1"/>
    </source>
</evidence>
<evidence type="ECO:0008006" key="4">
    <source>
        <dbReference type="Google" id="ProtNLM"/>
    </source>
</evidence>
<comment type="caution">
    <text evidence="2">The sequence shown here is derived from an EMBL/GenBank/DDBJ whole genome shotgun (WGS) entry which is preliminary data.</text>
</comment>
<protein>
    <recommendedName>
        <fullName evidence="4">Transmembrane protein</fullName>
    </recommendedName>
</protein>